<dbReference type="InterPro" id="IPR056681">
    <property type="entry name" value="DUF7779"/>
</dbReference>
<sequence length="431" mass="47990">MPAIGQPLPFGPACCVIDGMGSIGKTQTALEYCYLYASEYDGIFWLRSETDVELSASYAAIAVELRLRSSHTPSGNSQGSAASGDGVNVNIETARDWLETADKKWLLVFDNVQDINSVQRYIPRCTKGRGAMIITTQKLNIQGFTEIFQRVGLESLSSDDSITLLFKYLERESRGPEETTKAFEIIGIVGGLRLAIATIGGCILMSNSTIDEFLNHIQPSDKIWDRTESTHVKGYDKGTLGSVFELALSELPANSRKLINILGFLNPDSVPEAMFLGTHDDPSLEFLGNAEELATMIQDLNLRQLVKRESTGQLSLHRSLQLSILNLLSNNYMLRLQVFNQALSLIRKQLPPPSATQGFRADLFAKYKTYVPQIVSLYMHSLWLQPPITHSLDFAKVMIDVGTYMWRTGQFKECEKMLTTAEDILEKEGLP</sequence>
<dbReference type="Proteomes" id="UP001174934">
    <property type="component" value="Unassembled WGS sequence"/>
</dbReference>
<proteinExistence type="predicted"/>
<dbReference type="PANTHER" id="PTHR35205:SF1">
    <property type="entry name" value="ZU5 DOMAIN-CONTAINING PROTEIN"/>
    <property type="match status" value="1"/>
</dbReference>
<dbReference type="GO" id="GO:0043531">
    <property type="term" value="F:ADP binding"/>
    <property type="evidence" value="ECO:0007669"/>
    <property type="project" value="InterPro"/>
</dbReference>
<evidence type="ECO:0000313" key="3">
    <source>
        <dbReference type="EMBL" id="KAK0615224.1"/>
    </source>
</evidence>
<dbReference type="PANTHER" id="PTHR35205">
    <property type="entry name" value="NB-ARC AND TPR DOMAIN PROTEIN"/>
    <property type="match status" value="1"/>
</dbReference>
<accession>A0AA39WH03</accession>
<evidence type="ECO:0000259" key="2">
    <source>
        <dbReference type="Pfam" id="PF25000"/>
    </source>
</evidence>
<dbReference type="Pfam" id="PF00931">
    <property type="entry name" value="NB-ARC"/>
    <property type="match status" value="1"/>
</dbReference>
<dbReference type="InterPro" id="IPR002182">
    <property type="entry name" value="NB-ARC"/>
</dbReference>
<keyword evidence="3" id="KW-0378">Hydrolase</keyword>
<dbReference type="GO" id="GO:0016787">
    <property type="term" value="F:hydrolase activity"/>
    <property type="evidence" value="ECO:0007669"/>
    <property type="project" value="UniProtKB-KW"/>
</dbReference>
<protein>
    <submittedName>
        <fullName evidence="3">P-loop containing nucleoside triphosphate hydrolase protein</fullName>
    </submittedName>
</protein>
<dbReference type="SUPFAM" id="SSF52540">
    <property type="entry name" value="P-loop containing nucleoside triphosphate hydrolases"/>
    <property type="match status" value="1"/>
</dbReference>
<dbReference type="Gene3D" id="3.40.50.300">
    <property type="entry name" value="P-loop containing nucleotide triphosphate hydrolases"/>
    <property type="match status" value="1"/>
</dbReference>
<feature type="domain" description="DUF7779" evidence="2">
    <location>
        <begin position="247"/>
        <end position="330"/>
    </location>
</feature>
<keyword evidence="4" id="KW-1185">Reference proteome</keyword>
<feature type="domain" description="NB-ARC" evidence="1">
    <location>
        <begin position="16"/>
        <end position="168"/>
    </location>
</feature>
<dbReference type="Pfam" id="PF25000">
    <property type="entry name" value="DUF7779"/>
    <property type="match status" value="1"/>
</dbReference>
<dbReference type="AlphaFoldDB" id="A0AA39WH03"/>
<dbReference type="EMBL" id="JAULSR010000007">
    <property type="protein sequence ID" value="KAK0615224.1"/>
    <property type="molecule type" value="Genomic_DNA"/>
</dbReference>
<evidence type="ECO:0000313" key="4">
    <source>
        <dbReference type="Proteomes" id="UP001174934"/>
    </source>
</evidence>
<dbReference type="InterPro" id="IPR027417">
    <property type="entry name" value="P-loop_NTPase"/>
</dbReference>
<gene>
    <name evidence="3" type="ORF">B0T17DRAFT_381308</name>
</gene>
<name>A0AA39WH03_9PEZI</name>
<reference evidence="3" key="1">
    <citation type="submission" date="2023-06" db="EMBL/GenBank/DDBJ databases">
        <title>Genome-scale phylogeny and comparative genomics of the fungal order Sordariales.</title>
        <authorList>
            <consortium name="Lawrence Berkeley National Laboratory"/>
            <person name="Hensen N."/>
            <person name="Bonometti L."/>
            <person name="Westerberg I."/>
            <person name="Brannstrom I.O."/>
            <person name="Guillou S."/>
            <person name="Cros-Aarteil S."/>
            <person name="Calhoun S."/>
            <person name="Haridas S."/>
            <person name="Kuo A."/>
            <person name="Mondo S."/>
            <person name="Pangilinan J."/>
            <person name="Riley R."/>
            <person name="LaButti K."/>
            <person name="Andreopoulos B."/>
            <person name="Lipzen A."/>
            <person name="Chen C."/>
            <person name="Yanf M."/>
            <person name="Daum C."/>
            <person name="Ng V."/>
            <person name="Clum A."/>
            <person name="Steindorff A."/>
            <person name="Ohm R."/>
            <person name="Martin F."/>
            <person name="Silar P."/>
            <person name="Natvig D."/>
            <person name="Lalanne C."/>
            <person name="Gautier V."/>
            <person name="Ament-velasquez S.L."/>
            <person name="Kruys A."/>
            <person name="Hutchinson M.I."/>
            <person name="Powell A.J."/>
            <person name="Barry K."/>
            <person name="Miller A.N."/>
            <person name="Grigoriev I.V."/>
            <person name="Debuchy R."/>
            <person name="Gladieux P."/>
            <person name="Thoren M.H."/>
            <person name="Johannesson H."/>
        </authorList>
    </citation>
    <scope>NUCLEOTIDE SEQUENCE</scope>
    <source>
        <strain evidence="3">SMH3391-2</strain>
    </source>
</reference>
<organism evidence="3 4">
    <name type="scientific">Bombardia bombarda</name>
    <dbReference type="NCBI Taxonomy" id="252184"/>
    <lineage>
        <taxon>Eukaryota</taxon>
        <taxon>Fungi</taxon>
        <taxon>Dikarya</taxon>
        <taxon>Ascomycota</taxon>
        <taxon>Pezizomycotina</taxon>
        <taxon>Sordariomycetes</taxon>
        <taxon>Sordariomycetidae</taxon>
        <taxon>Sordariales</taxon>
        <taxon>Lasiosphaeriaceae</taxon>
        <taxon>Bombardia</taxon>
    </lineage>
</organism>
<comment type="caution">
    <text evidence="3">The sequence shown here is derived from an EMBL/GenBank/DDBJ whole genome shotgun (WGS) entry which is preliminary data.</text>
</comment>
<evidence type="ECO:0000259" key="1">
    <source>
        <dbReference type="Pfam" id="PF00931"/>
    </source>
</evidence>